<accession>A0AAW8TTM0</accession>
<dbReference type="EMBL" id="JARQBI010000017">
    <property type="protein sequence ID" value="MDT2797151.1"/>
    <property type="molecule type" value="Genomic_DNA"/>
</dbReference>
<dbReference type="RefSeq" id="WP_281957267.1">
    <property type="nucleotide sequence ID" value="NZ_JARQBI010000017.1"/>
</dbReference>
<reference evidence="1" key="1">
    <citation type="submission" date="2023-03" db="EMBL/GenBank/DDBJ databases">
        <authorList>
            <person name="Shen W."/>
            <person name="Cai J."/>
        </authorList>
    </citation>
    <scope>NUCLEOTIDE SEQUENCE</scope>
    <source>
        <strain evidence="1">B245-2</strain>
    </source>
</reference>
<dbReference type="Proteomes" id="UP001255696">
    <property type="component" value="Unassembled WGS sequence"/>
</dbReference>
<evidence type="ECO:0000313" key="1">
    <source>
        <dbReference type="EMBL" id="MDT2797151.1"/>
    </source>
</evidence>
<protein>
    <submittedName>
        <fullName evidence="1">Uncharacterized protein</fullName>
    </submittedName>
</protein>
<sequence length="86" mass="10187">MKHEFLEICGKMYGMVVSKDENTLLVRKAITYYRNDEEVCILKPVAVYIDKSELDNYWVRLFDRDYLLEAVNCIDCTNLIRELSDV</sequence>
<proteinExistence type="predicted"/>
<name>A0AAW8TTM0_9ENTE</name>
<evidence type="ECO:0000313" key="2">
    <source>
        <dbReference type="Proteomes" id="UP001255696"/>
    </source>
</evidence>
<gene>
    <name evidence="1" type="ORF">P7H47_07840</name>
</gene>
<dbReference type="AlphaFoldDB" id="A0AAW8TTM0"/>
<comment type="caution">
    <text evidence="1">The sequence shown here is derived from an EMBL/GenBank/DDBJ whole genome shotgun (WGS) entry which is preliminary data.</text>
</comment>
<organism evidence="1 2">
    <name type="scientific">Enterococcus cecorum</name>
    <dbReference type="NCBI Taxonomy" id="44008"/>
    <lineage>
        <taxon>Bacteria</taxon>
        <taxon>Bacillati</taxon>
        <taxon>Bacillota</taxon>
        <taxon>Bacilli</taxon>
        <taxon>Lactobacillales</taxon>
        <taxon>Enterococcaceae</taxon>
        <taxon>Enterococcus</taxon>
    </lineage>
</organism>